<dbReference type="OrthoDB" id="5361500at2"/>
<proteinExistence type="predicted"/>
<feature type="coiled-coil region" evidence="1">
    <location>
        <begin position="38"/>
        <end position="65"/>
    </location>
</feature>
<dbReference type="EMBL" id="LDWY01000001">
    <property type="protein sequence ID" value="PHY92528.1"/>
    <property type="molecule type" value="Genomic_DNA"/>
</dbReference>
<dbReference type="AlphaFoldDB" id="A0A2G4R7G9"/>
<evidence type="ECO:0000313" key="3">
    <source>
        <dbReference type="Proteomes" id="UP000237472"/>
    </source>
</evidence>
<comment type="caution">
    <text evidence="2">The sequence shown here is derived from an EMBL/GenBank/DDBJ whole genome shotgun (WGS) entry which is preliminary data.</text>
</comment>
<protein>
    <submittedName>
        <fullName evidence="2">Uncharacterized protein</fullName>
    </submittedName>
</protein>
<accession>A0A2G4R7G9</accession>
<evidence type="ECO:0000256" key="1">
    <source>
        <dbReference type="SAM" id="Coils"/>
    </source>
</evidence>
<reference evidence="3" key="1">
    <citation type="submission" date="2015-06" db="EMBL/GenBank/DDBJ databases">
        <authorList>
            <person name="Parisi A."/>
            <person name="Chiara M."/>
            <person name="Florio D."/>
            <person name="Miccolupo A."/>
            <person name="Manzari C."/>
            <person name="Mion D."/>
            <person name="Caruso M."/>
            <person name="D'erchia A.M."/>
            <person name="Zanoni R."/>
        </authorList>
    </citation>
    <scope>NUCLEOTIDE SEQUENCE [LARGE SCALE GENOMIC DNA]</scope>
    <source>
        <strain evidence="3">73/13</strain>
    </source>
</reference>
<dbReference type="Proteomes" id="UP000237472">
    <property type="component" value="Unassembled WGS sequence"/>
</dbReference>
<keyword evidence="1" id="KW-0175">Coiled coil</keyword>
<gene>
    <name evidence="2" type="ORF">AA994_00330</name>
</gene>
<organism evidence="2 3">
    <name type="scientific">Campylobacter vulpis</name>
    <dbReference type="NCBI Taxonomy" id="1655500"/>
    <lineage>
        <taxon>Bacteria</taxon>
        <taxon>Pseudomonadati</taxon>
        <taxon>Campylobacterota</taxon>
        <taxon>Epsilonproteobacteria</taxon>
        <taxon>Campylobacterales</taxon>
        <taxon>Campylobacteraceae</taxon>
        <taxon>Campylobacter</taxon>
    </lineage>
</organism>
<evidence type="ECO:0000313" key="2">
    <source>
        <dbReference type="EMBL" id="PHY92528.1"/>
    </source>
</evidence>
<sequence length="89" mass="10268">MKINEWIEEFKLALIEEDTDKIEALSSTLDLKAMVENLDDDESLKENLNTLLSQLEALLKEATKLIVAKKDYQATELQKFQKALHYIKA</sequence>
<name>A0A2G4R7G9_9BACT</name>